<sequence>MIQLKAGQNVPLTGDVVRFGAKADAALDVSALVVAENLKVFAPEDFVFYNQPSAPGVRLDKDEVTVALPEVRGDAKAVLLVVSADPAVPGRPGGLGTVTATLSENDRAAAEFVVTPSAGEAALICLEVYRRGTGWRLRAVGQGYAGGLGVLLTAHGVEVEDEPADPSARTGSAAQTGDVPQPTGARPPGPGVHTMAGPMASEARSAVAAPLEVGHGLERLWMIFEDAARSAAALVSARDYAAKRLDQELSAAVADPATRNTPAADAARRAAQQRADELIATAESNHQRDSAQLVRELADADLMLPPALASWDSPAWDKPVTPSDGIRLGELYARERGTLRVPYCVPVPLNRPLWIDTESTRAVAPVVAALLSRLLTSAPGRRTLVDVIDLTGAFGAFTGLLAPVLNGPPVTDHADISERLQALVQAAELAELAFTSGMGSPPKEHRILIAADFPHGYQSSDAQRIGSLIVRGELIGLSTVIIGGDETDSGDATVAMLAQSCRHLPTVDGTPLFDPWTGSPWQLDLDELPQDAGLLARYLRTH</sequence>
<evidence type="ECO:0000313" key="5">
    <source>
        <dbReference type="Proteomes" id="UP000247569"/>
    </source>
</evidence>
<organism evidence="4 5">
    <name type="scientific">Nocardia tenerifensis</name>
    <dbReference type="NCBI Taxonomy" id="228006"/>
    <lineage>
        <taxon>Bacteria</taxon>
        <taxon>Bacillati</taxon>
        <taxon>Actinomycetota</taxon>
        <taxon>Actinomycetes</taxon>
        <taxon>Mycobacteriales</taxon>
        <taxon>Nocardiaceae</taxon>
        <taxon>Nocardia</taxon>
    </lineage>
</organism>
<protein>
    <submittedName>
        <fullName evidence="4">Stress response protein SCP2</fullName>
    </submittedName>
</protein>
<dbReference type="PANTHER" id="PTHR32097">
    <property type="entry name" value="CAMP-BINDING PROTEIN 1-RELATED"/>
    <property type="match status" value="1"/>
</dbReference>
<dbReference type="Proteomes" id="UP000247569">
    <property type="component" value="Unassembled WGS sequence"/>
</dbReference>
<dbReference type="CDD" id="cd06974">
    <property type="entry name" value="TerD_like"/>
    <property type="match status" value="1"/>
</dbReference>
<dbReference type="InterPro" id="IPR051324">
    <property type="entry name" value="Stress/Tellurium_Resist"/>
</dbReference>
<accession>A0A318K390</accession>
<evidence type="ECO:0000256" key="1">
    <source>
        <dbReference type="ARBA" id="ARBA00008775"/>
    </source>
</evidence>
<gene>
    <name evidence="4" type="ORF">DFR70_104604</name>
</gene>
<feature type="region of interest" description="Disordered" evidence="2">
    <location>
        <begin position="160"/>
        <end position="203"/>
    </location>
</feature>
<evidence type="ECO:0000256" key="2">
    <source>
        <dbReference type="SAM" id="MobiDB-lite"/>
    </source>
</evidence>
<reference evidence="4 5" key="1">
    <citation type="submission" date="2018-05" db="EMBL/GenBank/DDBJ databases">
        <title>Genomic Encyclopedia of Type Strains, Phase IV (KMG-IV): sequencing the most valuable type-strain genomes for metagenomic binning, comparative biology and taxonomic classification.</title>
        <authorList>
            <person name="Goeker M."/>
        </authorList>
    </citation>
    <scope>NUCLEOTIDE SEQUENCE [LARGE SCALE GENOMIC DNA]</scope>
    <source>
        <strain evidence="4 5">DSM 44704</strain>
    </source>
</reference>
<name>A0A318K390_9NOCA</name>
<dbReference type="OrthoDB" id="4495998at2"/>
<proteinExistence type="inferred from homology"/>
<dbReference type="Pfam" id="PF02342">
    <property type="entry name" value="TerD"/>
    <property type="match status" value="1"/>
</dbReference>
<evidence type="ECO:0000259" key="3">
    <source>
        <dbReference type="Pfam" id="PF02342"/>
    </source>
</evidence>
<comment type="caution">
    <text evidence="4">The sequence shown here is derived from an EMBL/GenBank/DDBJ whole genome shotgun (WGS) entry which is preliminary data.</text>
</comment>
<evidence type="ECO:0000313" key="4">
    <source>
        <dbReference type="EMBL" id="PXX65539.1"/>
    </source>
</evidence>
<dbReference type="RefSeq" id="WP_110293582.1">
    <property type="nucleotide sequence ID" value="NZ_QJKF01000004.1"/>
</dbReference>
<dbReference type="AlphaFoldDB" id="A0A318K390"/>
<keyword evidence="5" id="KW-1185">Reference proteome</keyword>
<dbReference type="PANTHER" id="PTHR32097:SF4">
    <property type="entry name" value="GENERAL STRESS PROTEIN 16U"/>
    <property type="match status" value="1"/>
</dbReference>
<feature type="domain" description="TerD" evidence="3">
    <location>
        <begin position="21"/>
        <end position="154"/>
    </location>
</feature>
<dbReference type="Gene3D" id="2.60.60.30">
    <property type="entry name" value="sav2460 like domains"/>
    <property type="match status" value="1"/>
</dbReference>
<dbReference type="EMBL" id="QJKF01000004">
    <property type="protein sequence ID" value="PXX65539.1"/>
    <property type="molecule type" value="Genomic_DNA"/>
</dbReference>
<dbReference type="InterPro" id="IPR003325">
    <property type="entry name" value="TerD"/>
</dbReference>
<comment type="similarity">
    <text evidence="1">Belongs to the CAPAB/TerDEXZ family.</text>
</comment>